<dbReference type="Pfam" id="PF00535">
    <property type="entry name" value="Glycos_transf_2"/>
    <property type="match status" value="1"/>
</dbReference>
<reference evidence="6 7" key="1">
    <citation type="submission" date="2019-06" db="EMBL/GenBank/DDBJ databases">
        <title>Spirosoma utsteinense sp. nov. isolated from Antarctic ice-free soils.</title>
        <authorList>
            <person name="Tahon G."/>
        </authorList>
    </citation>
    <scope>NUCLEOTIDE SEQUENCE [LARGE SCALE GENOMIC DNA]</scope>
    <source>
        <strain evidence="6 7">LMG 31447</strain>
    </source>
</reference>
<dbReference type="SUPFAM" id="SSF53448">
    <property type="entry name" value="Nucleotide-diphospho-sugar transferases"/>
    <property type="match status" value="1"/>
</dbReference>
<keyword evidence="3" id="KW-0808">Transferase</keyword>
<keyword evidence="7" id="KW-1185">Reference proteome</keyword>
<dbReference type="InterPro" id="IPR029044">
    <property type="entry name" value="Nucleotide-diphossugar_trans"/>
</dbReference>
<feature type="transmembrane region" description="Helical" evidence="4">
    <location>
        <begin position="267"/>
        <end position="286"/>
    </location>
</feature>
<keyword evidence="4" id="KW-0472">Membrane</keyword>
<accession>A0ABR6WCK0</accession>
<name>A0ABR6WCK0_9BACT</name>
<keyword evidence="4" id="KW-1133">Transmembrane helix</keyword>
<evidence type="ECO:0000256" key="2">
    <source>
        <dbReference type="ARBA" id="ARBA00022676"/>
    </source>
</evidence>
<comment type="similarity">
    <text evidence="1">Belongs to the glycosyltransferase 2 family.</text>
</comment>
<dbReference type="InterPro" id="IPR001173">
    <property type="entry name" value="Glyco_trans_2-like"/>
</dbReference>
<proteinExistence type="inferred from homology"/>
<evidence type="ECO:0000256" key="4">
    <source>
        <dbReference type="SAM" id="Phobius"/>
    </source>
</evidence>
<dbReference type="Proteomes" id="UP000700732">
    <property type="component" value="Unassembled WGS sequence"/>
</dbReference>
<dbReference type="PANTHER" id="PTHR43179">
    <property type="entry name" value="RHAMNOSYLTRANSFERASE WBBL"/>
    <property type="match status" value="1"/>
</dbReference>
<evidence type="ECO:0000256" key="3">
    <source>
        <dbReference type="ARBA" id="ARBA00022679"/>
    </source>
</evidence>
<keyword evidence="4" id="KW-0812">Transmembrane</keyword>
<feature type="domain" description="Glycosyltransferase 2-like" evidence="5">
    <location>
        <begin position="6"/>
        <end position="142"/>
    </location>
</feature>
<evidence type="ECO:0000313" key="7">
    <source>
        <dbReference type="Proteomes" id="UP000700732"/>
    </source>
</evidence>
<keyword evidence="2" id="KW-0328">Glycosyltransferase</keyword>
<dbReference type="RefSeq" id="WP_186740650.1">
    <property type="nucleotide sequence ID" value="NZ_VFIA01000042.1"/>
</dbReference>
<sequence length="328" mass="36728">MTPEFSVVIPTHQHPAFLLKCLDALGRQRLARNQFEIIVVDDGDSSSTATAVALFSRQVVQSGGTLEVRYLAQTEPLGFAAARNRGWRAARGRVIAFIDDDCLPQPDWLLSASTSFQRGAQVVAGQLRLALSDSSTRPDTKLPYVETGEFISANCFCLKSALERVGGFEEDFDSAWRQDSDLQFNFIQVGIPISKCPEAVVVYPLRDAAWYTALANERKGRYDALLYKRHPALFRQRIETHRGLVLEYYASVLASTIGFMSALSDNIVAAAMGFFLWGAISTNMLWQRLPDNATNRQLSQTVLTTLAIPFLAIYWRLRGAIKYKVLYW</sequence>
<feature type="transmembrane region" description="Helical" evidence="4">
    <location>
        <begin position="298"/>
        <end position="317"/>
    </location>
</feature>
<evidence type="ECO:0000259" key="5">
    <source>
        <dbReference type="Pfam" id="PF00535"/>
    </source>
</evidence>
<evidence type="ECO:0000313" key="6">
    <source>
        <dbReference type="EMBL" id="MBC3794300.1"/>
    </source>
</evidence>
<evidence type="ECO:0000256" key="1">
    <source>
        <dbReference type="ARBA" id="ARBA00006739"/>
    </source>
</evidence>
<organism evidence="6 7">
    <name type="scientific">Spirosoma utsteinense</name>
    <dbReference type="NCBI Taxonomy" id="2585773"/>
    <lineage>
        <taxon>Bacteria</taxon>
        <taxon>Pseudomonadati</taxon>
        <taxon>Bacteroidota</taxon>
        <taxon>Cytophagia</taxon>
        <taxon>Cytophagales</taxon>
        <taxon>Cytophagaceae</taxon>
        <taxon>Spirosoma</taxon>
    </lineage>
</organism>
<dbReference type="Gene3D" id="3.90.550.10">
    <property type="entry name" value="Spore Coat Polysaccharide Biosynthesis Protein SpsA, Chain A"/>
    <property type="match status" value="1"/>
</dbReference>
<gene>
    <name evidence="6" type="ORF">FH603_4827</name>
</gene>
<dbReference type="PANTHER" id="PTHR43179:SF12">
    <property type="entry name" value="GALACTOFURANOSYLTRANSFERASE GLFT2"/>
    <property type="match status" value="1"/>
</dbReference>
<dbReference type="EMBL" id="VFIA01000042">
    <property type="protein sequence ID" value="MBC3794300.1"/>
    <property type="molecule type" value="Genomic_DNA"/>
</dbReference>
<protein>
    <submittedName>
        <fullName evidence="6">Glycosyltransferase involved in cell wall biosynthesis</fullName>
    </submittedName>
</protein>
<comment type="caution">
    <text evidence="6">The sequence shown here is derived from an EMBL/GenBank/DDBJ whole genome shotgun (WGS) entry which is preliminary data.</text>
</comment>